<dbReference type="AlphaFoldDB" id="A0A0V1ETP3"/>
<organism evidence="1 2">
    <name type="scientific">Trichinella pseudospiralis</name>
    <name type="common">Parasitic roundworm</name>
    <dbReference type="NCBI Taxonomy" id="6337"/>
    <lineage>
        <taxon>Eukaryota</taxon>
        <taxon>Metazoa</taxon>
        <taxon>Ecdysozoa</taxon>
        <taxon>Nematoda</taxon>
        <taxon>Enoplea</taxon>
        <taxon>Dorylaimia</taxon>
        <taxon>Trichinellida</taxon>
        <taxon>Trichinellidae</taxon>
        <taxon>Trichinella</taxon>
    </lineage>
</organism>
<evidence type="ECO:0000313" key="2">
    <source>
        <dbReference type="Proteomes" id="UP000054632"/>
    </source>
</evidence>
<dbReference type="EMBL" id="JYDR01000008">
    <property type="protein sequence ID" value="KRY77099.1"/>
    <property type="molecule type" value="Genomic_DNA"/>
</dbReference>
<evidence type="ECO:0000313" key="1">
    <source>
        <dbReference type="EMBL" id="KRY77099.1"/>
    </source>
</evidence>
<comment type="caution">
    <text evidence="1">The sequence shown here is derived from an EMBL/GenBank/DDBJ whole genome shotgun (WGS) entry which is preliminary data.</text>
</comment>
<dbReference type="Proteomes" id="UP000054632">
    <property type="component" value="Unassembled WGS sequence"/>
</dbReference>
<sequence>MHYSNFCLLNKMENLLFFYLKHITAQFIFKVVLHVTYINFFNQVIDLKSGFIFQQLIKCLQAAQYDSYEIYNILNKRKLLKLELQHKNVSLNNSHFLKNFTEKTCRQLNATKNEQNWPHHEPHDCCTDNAQHVPVVNNNFIISESTMKDLEKMLFYKTKRKSNPKPASYYISKMEQDCMIELYISSLLSQWKTETIINDAENIEQCFS</sequence>
<accession>A0A0V1ETP3</accession>
<protein>
    <submittedName>
        <fullName evidence="1">Uncharacterized protein</fullName>
    </submittedName>
</protein>
<reference evidence="1 2" key="1">
    <citation type="submission" date="2015-01" db="EMBL/GenBank/DDBJ databases">
        <title>Evolution of Trichinella species and genotypes.</title>
        <authorList>
            <person name="Korhonen P.K."/>
            <person name="Edoardo P."/>
            <person name="Giuseppe L.R."/>
            <person name="Gasser R.B."/>
        </authorList>
    </citation>
    <scope>NUCLEOTIDE SEQUENCE [LARGE SCALE GENOMIC DNA]</scope>
    <source>
        <strain evidence="1">ISS13</strain>
    </source>
</reference>
<name>A0A0V1ETP3_TRIPS</name>
<gene>
    <name evidence="1" type="ORF">T4A_11903</name>
</gene>
<proteinExistence type="predicted"/>